<feature type="domain" description="HTH luxR-type" evidence="5">
    <location>
        <begin position="135"/>
        <end position="200"/>
    </location>
</feature>
<dbReference type="InterPro" id="IPR036388">
    <property type="entry name" value="WH-like_DNA-bd_sf"/>
</dbReference>
<dbReference type="Pfam" id="PF00196">
    <property type="entry name" value="GerE"/>
    <property type="match status" value="1"/>
</dbReference>
<accession>A0A3B0WJ64</accession>
<dbReference type="Pfam" id="PF00072">
    <property type="entry name" value="Response_reg"/>
    <property type="match status" value="1"/>
</dbReference>
<keyword evidence="3" id="KW-0238">DNA-binding</keyword>
<sequence>MDTCKVYIIDDAEEVRSAITLLMESVGLDVVAFNSADDFLSNYRTDFEGCILLDVRMPGMSGLDLQEKLNEMGDAPPVIIISGHGDIPMAVKAVQAGAINFVEKPFNEQELLDSVHRAFKVDSLQRGKNVKVGVIKEKINTLTKRENEVLYAITAGKRNKVIAADLNISLSTVEAHRGHVMQKMEAKSLSDLMRMVIYVENEAVDAIE</sequence>
<name>A0A3B0WJ64_9ZZZZ</name>
<dbReference type="SMART" id="SM00421">
    <property type="entry name" value="HTH_LUXR"/>
    <property type="match status" value="1"/>
</dbReference>
<organism evidence="7">
    <name type="scientific">hydrothermal vent metagenome</name>
    <dbReference type="NCBI Taxonomy" id="652676"/>
    <lineage>
        <taxon>unclassified sequences</taxon>
        <taxon>metagenomes</taxon>
        <taxon>ecological metagenomes</taxon>
    </lineage>
</organism>
<dbReference type="GO" id="GO:0000160">
    <property type="term" value="P:phosphorelay signal transduction system"/>
    <property type="evidence" value="ECO:0007669"/>
    <property type="project" value="InterPro"/>
</dbReference>
<keyword evidence="1" id="KW-0597">Phosphoprotein</keyword>
<dbReference type="SMART" id="SM00448">
    <property type="entry name" value="REC"/>
    <property type="match status" value="1"/>
</dbReference>
<keyword evidence="4" id="KW-0804">Transcription</keyword>
<dbReference type="CDD" id="cd17537">
    <property type="entry name" value="REC_FixJ"/>
    <property type="match status" value="1"/>
</dbReference>
<dbReference type="PANTHER" id="PTHR44688">
    <property type="entry name" value="DNA-BINDING TRANSCRIPTIONAL ACTIVATOR DEVR_DOSR"/>
    <property type="match status" value="1"/>
</dbReference>
<dbReference type="CDD" id="cd06170">
    <property type="entry name" value="LuxR_C_like"/>
    <property type="match status" value="1"/>
</dbReference>
<keyword evidence="2" id="KW-0805">Transcription regulation</keyword>
<dbReference type="Gene3D" id="3.40.50.2300">
    <property type="match status" value="1"/>
</dbReference>
<dbReference type="FunFam" id="3.40.50.2300:FF:000018">
    <property type="entry name" value="DNA-binding transcriptional regulator NtrC"/>
    <property type="match status" value="1"/>
</dbReference>
<dbReference type="InterPro" id="IPR011006">
    <property type="entry name" value="CheY-like_superfamily"/>
</dbReference>
<dbReference type="PRINTS" id="PR00038">
    <property type="entry name" value="HTHLUXR"/>
</dbReference>
<proteinExistence type="predicted"/>
<dbReference type="SUPFAM" id="SSF52172">
    <property type="entry name" value="CheY-like"/>
    <property type="match status" value="1"/>
</dbReference>
<evidence type="ECO:0000256" key="4">
    <source>
        <dbReference type="ARBA" id="ARBA00023163"/>
    </source>
</evidence>
<dbReference type="PROSITE" id="PS50043">
    <property type="entry name" value="HTH_LUXR_2"/>
    <property type="match status" value="1"/>
</dbReference>
<evidence type="ECO:0000259" key="5">
    <source>
        <dbReference type="PROSITE" id="PS50043"/>
    </source>
</evidence>
<evidence type="ECO:0000256" key="1">
    <source>
        <dbReference type="ARBA" id="ARBA00022553"/>
    </source>
</evidence>
<dbReference type="SUPFAM" id="SSF46894">
    <property type="entry name" value="C-terminal effector domain of the bipartite response regulators"/>
    <property type="match status" value="1"/>
</dbReference>
<feature type="domain" description="Response regulatory" evidence="6">
    <location>
        <begin position="5"/>
        <end position="119"/>
    </location>
</feature>
<evidence type="ECO:0000259" key="6">
    <source>
        <dbReference type="PROSITE" id="PS50110"/>
    </source>
</evidence>
<dbReference type="AlphaFoldDB" id="A0A3B0WJ64"/>
<dbReference type="GO" id="GO:0003677">
    <property type="term" value="F:DNA binding"/>
    <property type="evidence" value="ECO:0007669"/>
    <property type="project" value="UniProtKB-KW"/>
</dbReference>
<evidence type="ECO:0000256" key="2">
    <source>
        <dbReference type="ARBA" id="ARBA00023015"/>
    </source>
</evidence>
<reference evidence="7" key="1">
    <citation type="submission" date="2018-06" db="EMBL/GenBank/DDBJ databases">
        <authorList>
            <person name="Zhirakovskaya E."/>
        </authorList>
    </citation>
    <scope>NUCLEOTIDE SEQUENCE</scope>
</reference>
<protein>
    <submittedName>
        <fullName evidence="7">Nitrogen regulation protein NR(I)</fullName>
    </submittedName>
</protein>
<gene>
    <name evidence="7" type="ORF">MNBD_GAMMA05-713</name>
</gene>
<evidence type="ECO:0000256" key="3">
    <source>
        <dbReference type="ARBA" id="ARBA00023125"/>
    </source>
</evidence>
<dbReference type="Gene3D" id="1.10.10.10">
    <property type="entry name" value="Winged helix-like DNA-binding domain superfamily/Winged helix DNA-binding domain"/>
    <property type="match status" value="1"/>
</dbReference>
<dbReference type="PROSITE" id="PS50110">
    <property type="entry name" value="RESPONSE_REGULATORY"/>
    <property type="match status" value="1"/>
</dbReference>
<dbReference type="PANTHER" id="PTHR44688:SF16">
    <property type="entry name" value="DNA-BINDING TRANSCRIPTIONAL ACTIVATOR DEVR_DOSR"/>
    <property type="match status" value="1"/>
</dbReference>
<evidence type="ECO:0000313" key="7">
    <source>
        <dbReference type="EMBL" id="VAW52363.1"/>
    </source>
</evidence>
<dbReference type="EMBL" id="UOFE01000027">
    <property type="protein sequence ID" value="VAW52363.1"/>
    <property type="molecule type" value="Genomic_DNA"/>
</dbReference>
<dbReference type="InterPro" id="IPR000792">
    <property type="entry name" value="Tscrpt_reg_LuxR_C"/>
</dbReference>
<dbReference type="PROSITE" id="PS00622">
    <property type="entry name" value="HTH_LUXR_1"/>
    <property type="match status" value="1"/>
</dbReference>
<dbReference type="InterPro" id="IPR016032">
    <property type="entry name" value="Sig_transdc_resp-reg_C-effctor"/>
</dbReference>
<dbReference type="InterPro" id="IPR001789">
    <property type="entry name" value="Sig_transdc_resp-reg_receiver"/>
</dbReference>
<dbReference type="GO" id="GO:0006355">
    <property type="term" value="P:regulation of DNA-templated transcription"/>
    <property type="evidence" value="ECO:0007669"/>
    <property type="project" value="InterPro"/>
</dbReference>